<dbReference type="Ensembl" id="ENSPCOT00000037103.1">
    <property type="protein sequence ID" value="ENSPCOP00000026365.1"/>
    <property type="gene ID" value="ENSPCOG00000025543.1"/>
</dbReference>
<proteinExistence type="predicted"/>
<comment type="subcellular location">
    <subcellularLocation>
        <location evidence="1">Membrane</location>
        <topology evidence="1">Multi-pass membrane protein</topology>
    </subcellularLocation>
</comment>
<evidence type="ECO:0000256" key="2">
    <source>
        <dbReference type="ARBA" id="ARBA00022692"/>
    </source>
</evidence>
<evidence type="ECO:0000256" key="3">
    <source>
        <dbReference type="ARBA" id="ARBA00023136"/>
    </source>
</evidence>
<dbReference type="GeneTree" id="ENSGT00390000011564"/>
<feature type="transmembrane region" description="Helical" evidence="4">
    <location>
        <begin position="65"/>
        <end position="86"/>
    </location>
</feature>
<keyword evidence="4" id="KW-1133">Transmembrane helix</keyword>
<dbReference type="OMA" id="KMNHSPW"/>
<evidence type="ECO:0000256" key="4">
    <source>
        <dbReference type="SAM" id="Phobius"/>
    </source>
</evidence>
<keyword evidence="7" id="KW-1185">Reference proteome</keyword>
<evidence type="ECO:0000313" key="6">
    <source>
        <dbReference type="Ensembl" id="ENSPCOP00000026365.1"/>
    </source>
</evidence>
<evidence type="ECO:0000256" key="1">
    <source>
        <dbReference type="ARBA" id="ARBA00004141"/>
    </source>
</evidence>
<keyword evidence="2 4" id="KW-0812">Transmembrane</keyword>
<dbReference type="PANTHER" id="PTHR36477:SF1">
    <property type="entry name" value="TRANSMEMBRANE PROTEIN 225"/>
    <property type="match status" value="1"/>
</dbReference>
<gene>
    <name evidence="6" type="primary">TMEM225</name>
</gene>
<organism evidence="6 7">
    <name type="scientific">Propithecus coquereli</name>
    <name type="common">Coquerel's sifaka</name>
    <name type="synonym">Propithecus verreauxi coquereli</name>
    <dbReference type="NCBI Taxonomy" id="379532"/>
    <lineage>
        <taxon>Eukaryota</taxon>
        <taxon>Metazoa</taxon>
        <taxon>Chordata</taxon>
        <taxon>Craniata</taxon>
        <taxon>Vertebrata</taxon>
        <taxon>Euteleostomi</taxon>
        <taxon>Mammalia</taxon>
        <taxon>Eutheria</taxon>
        <taxon>Euarchontoglires</taxon>
        <taxon>Primates</taxon>
        <taxon>Strepsirrhini</taxon>
        <taxon>Lemuriformes</taxon>
        <taxon>Indriidae</taxon>
        <taxon>Propithecus</taxon>
    </lineage>
</organism>
<dbReference type="Pfam" id="PF25452">
    <property type="entry name" value="TM225"/>
    <property type="match status" value="1"/>
</dbReference>
<accession>A0A2K6GJC9</accession>
<feature type="transmembrane region" description="Helical" evidence="4">
    <location>
        <begin position="12"/>
        <end position="30"/>
    </location>
</feature>
<dbReference type="PANTHER" id="PTHR36477">
    <property type="entry name" value="TRANSMEMBRANE PROTEIN 225"/>
    <property type="match status" value="1"/>
</dbReference>
<protein>
    <submittedName>
        <fullName evidence="6">Transmembrane protein 225</fullName>
    </submittedName>
</protein>
<dbReference type="InterPro" id="IPR057351">
    <property type="entry name" value="TM225_dom"/>
</dbReference>
<sequence length="229" mass="26217">IMHLSKRNIQAMKILFSSWNIVLLIAGIIVDEWVELTSEEKSTKMSHSPWMVCCTKVWPEDGLEIIRIMMILILNLPFILNLTFGLESTYIIPQNRYIHLITASLSFLSGILLFCVLLLYYLKLRQGQSLYLFSYRISWISFTGHINIFFLFVCGILSLLQYEQSHSCSCLDTHQSGIKCKESGSSIKVISLPECTARPSGIVHEHSEDSNEDVPNKAQIQTRRVTWAL</sequence>
<evidence type="ECO:0000313" key="7">
    <source>
        <dbReference type="Proteomes" id="UP000233160"/>
    </source>
</evidence>
<feature type="domain" description="Transmembrane protein 225" evidence="5">
    <location>
        <begin position="2"/>
        <end position="165"/>
    </location>
</feature>
<evidence type="ECO:0000259" key="5">
    <source>
        <dbReference type="Pfam" id="PF25452"/>
    </source>
</evidence>
<reference evidence="6" key="2">
    <citation type="submission" date="2025-09" db="UniProtKB">
        <authorList>
            <consortium name="Ensembl"/>
        </authorList>
    </citation>
    <scope>IDENTIFICATION</scope>
</reference>
<dbReference type="GO" id="GO:0016020">
    <property type="term" value="C:membrane"/>
    <property type="evidence" value="ECO:0007669"/>
    <property type="project" value="UniProtKB-SubCell"/>
</dbReference>
<dbReference type="AlphaFoldDB" id="A0A2K6GJC9"/>
<dbReference type="STRING" id="379532.ENSPCOP00000026365"/>
<feature type="transmembrane region" description="Helical" evidence="4">
    <location>
        <begin position="98"/>
        <end position="122"/>
    </location>
</feature>
<feature type="transmembrane region" description="Helical" evidence="4">
    <location>
        <begin position="142"/>
        <end position="160"/>
    </location>
</feature>
<dbReference type="InterPro" id="IPR033542">
    <property type="entry name" value="TM225"/>
</dbReference>
<name>A0A2K6GJC9_PROCO</name>
<reference evidence="6" key="1">
    <citation type="submission" date="2025-08" db="UniProtKB">
        <authorList>
            <consortium name="Ensembl"/>
        </authorList>
    </citation>
    <scope>IDENTIFICATION</scope>
</reference>
<dbReference type="Proteomes" id="UP000233160">
    <property type="component" value="Unassembled WGS sequence"/>
</dbReference>
<dbReference type="Gene3D" id="1.20.140.150">
    <property type="match status" value="1"/>
</dbReference>
<keyword evidence="3 4" id="KW-0472">Membrane</keyword>